<dbReference type="Pfam" id="PF08903">
    <property type="entry name" value="DUF1846"/>
    <property type="match status" value="1"/>
</dbReference>
<sequence length="103" mass="11969">LLTFGDFNQVDPFHLEAYNIKAVNYNRDVEIFPVVKKIMQRIMDSRLVYKSPTDMGVNKAGFAIINDDLVQQAAKQELIRRFLRYSWISPNQLMCININIAAF</sequence>
<comment type="caution">
    <text evidence="2">The sequence shown here is derived from an EMBL/GenBank/DDBJ whole genome shotgun (WGS) entry which is preliminary data.</text>
</comment>
<dbReference type="Gene3D" id="1.20.1570.10">
    <property type="entry name" value="dip2346 domain like"/>
    <property type="match status" value="1"/>
</dbReference>
<reference evidence="2" key="1">
    <citation type="journal article" date="2014" name="Front. Microbiol.">
        <title>High frequency of phylogenetically diverse reductive dehalogenase-homologous genes in deep subseafloor sedimentary metagenomes.</title>
        <authorList>
            <person name="Kawai M."/>
            <person name="Futagami T."/>
            <person name="Toyoda A."/>
            <person name="Takaki Y."/>
            <person name="Nishi S."/>
            <person name="Hori S."/>
            <person name="Arai W."/>
            <person name="Tsubouchi T."/>
            <person name="Morono Y."/>
            <person name="Uchiyama I."/>
            <person name="Ito T."/>
            <person name="Fujiyama A."/>
            <person name="Inagaki F."/>
            <person name="Takami H."/>
        </authorList>
    </citation>
    <scope>NUCLEOTIDE SEQUENCE</scope>
    <source>
        <strain evidence="2">Expedition CK06-06</strain>
    </source>
</reference>
<dbReference type="EMBL" id="BARU01043713">
    <property type="protein sequence ID" value="GAH84290.1"/>
    <property type="molecule type" value="Genomic_DNA"/>
</dbReference>
<dbReference type="AlphaFoldDB" id="X1JS77"/>
<evidence type="ECO:0000259" key="1">
    <source>
        <dbReference type="Pfam" id="PF08903"/>
    </source>
</evidence>
<proteinExistence type="predicted"/>
<dbReference type="Gene3D" id="3.10.630.10">
    <property type="entry name" value="dip2346 domain like"/>
    <property type="match status" value="1"/>
</dbReference>
<gene>
    <name evidence="2" type="ORF">S03H2_66872</name>
</gene>
<protein>
    <recommendedName>
        <fullName evidence="1">DUF1846 domain-containing protein</fullName>
    </recommendedName>
</protein>
<accession>X1JS77</accession>
<name>X1JS77_9ZZZZ</name>
<feature type="domain" description="DUF1846" evidence="1">
    <location>
        <begin position="5"/>
        <end position="86"/>
    </location>
</feature>
<feature type="non-terminal residue" evidence="2">
    <location>
        <position position="1"/>
    </location>
</feature>
<evidence type="ECO:0000313" key="2">
    <source>
        <dbReference type="EMBL" id="GAH84290.1"/>
    </source>
</evidence>
<dbReference type="InterPro" id="IPR048496">
    <property type="entry name" value="DUF1846_N"/>
</dbReference>
<organism evidence="2">
    <name type="scientific">marine sediment metagenome</name>
    <dbReference type="NCBI Taxonomy" id="412755"/>
    <lineage>
        <taxon>unclassified sequences</taxon>
        <taxon>metagenomes</taxon>
        <taxon>ecological metagenomes</taxon>
    </lineage>
</organism>